<reference evidence="1 2" key="1">
    <citation type="journal article" date="2019" name="Sci. Rep.">
        <title>Orb-weaving spider Araneus ventricosus genome elucidates the spidroin gene catalogue.</title>
        <authorList>
            <person name="Kono N."/>
            <person name="Nakamura H."/>
            <person name="Ohtoshi R."/>
            <person name="Moran D.A.P."/>
            <person name="Shinohara A."/>
            <person name="Yoshida Y."/>
            <person name="Fujiwara M."/>
            <person name="Mori M."/>
            <person name="Tomita M."/>
            <person name="Arakawa K."/>
        </authorList>
    </citation>
    <scope>NUCLEOTIDE SEQUENCE [LARGE SCALE GENOMIC DNA]</scope>
</reference>
<gene>
    <name evidence="1" type="ORF">AVEN_192659_1</name>
</gene>
<evidence type="ECO:0000313" key="1">
    <source>
        <dbReference type="EMBL" id="GBO07480.1"/>
    </source>
</evidence>
<protein>
    <submittedName>
        <fullName evidence="1">Uncharacterized protein</fullName>
    </submittedName>
</protein>
<sequence>MTNRYLPIKVSPKIHRKSKDFMMELKVLNPLVDRKEYCRLWLVLPCSTRSAPAQKPGDGFIDRLIPQVIEKTKVLLADSIPPEQACHEFYRL</sequence>
<comment type="caution">
    <text evidence="1">The sequence shown here is derived from an EMBL/GenBank/DDBJ whole genome shotgun (WGS) entry which is preliminary data.</text>
</comment>
<name>A0A4Y2U7F1_ARAVE</name>
<dbReference type="EMBL" id="BGPR01033515">
    <property type="protein sequence ID" value="GBO07480.1"/>
    <property type="molecule type" value="Genomic_DNA"/>
</dbReference>
<evidence type="ECO:0000313" key="2">
    <source>
        <dbReference type="Proteomes" id="UP000499080"/>
    </source>
</evidence>
<dbReference type="Proteomes" id="UP000499080">
    <property type="component" value="Unassembled WGS sequence"/>
</dbReference>
<accession>A0A4Y2U7F1</accession>
<organism evidence="1 2">
    <name type="scientific">Araneus ventricosus</name>
    <name type="common">Orbweaver spider</name>
    <name type="synonym">Epeira ventricosa</name>
    <dbReference type="NCBI Taxonomy" id="182803"/>
    <lineage>
        <taxon>Eukaryota</taxon>
        <taxon>Metazoa</taxon>
        <taxon>Ecdysozoa</taxon>
        <taxon>Arthropoda</taxon>
        <taxon>Chelicerata</taxon>
        <taxon>Arachnida</taxon>
        <taxon>Araneae</taxon>
        <taxon>Araneomorphae</taxon>
        <taxon>Entelegynae</taxon>
        <taxon>Araneoidea</taxon>
        <taxon>Araneidae</taxon>
        <taxon>Araneus</taxon>
    </lineage>
</organism>
<proteinExistence type="predicted"/>
<dbReference type="AlphaFoldDB" id="A0A4Y2U7F1"/>
<keyword evidence="2" id="KW-1185">Reference proteome</keyword>